<dbReference type="AlphaFoldDB" id="A0A1J9PD19"/>
<organism evidence="1 2">
    <name type="scientific">Blastomyces percursus</name>
    <dbReference type="NCBI Taxonomy" id="1658174"/>
    <lineage>
        <taxon>Eukaryota</taxon>
        <taxon>Fungi</taxon>
        <taxon>Dikarya</taxon>
        <taxon>Ascomycota</taxon>
        <taxon>Pezizomycotina</taxon>
        <taxon>Eurotiomycetes</taxon>
        <taxon>Eurotiomycetidae</taxon>
        <taxon>Onygenales</taxon>
        <taxon>Ajellomycetaceae</taxon>
        <taxon>Blastomyces</taxon>
    </lineage>
</organism>
<reference evidence="1 2" key="1">
    <citation type="submission" date="2015-08" db="EMBL/GenBank/DDBJ databases">
        <title>Emmonsia species relationships and genome sequence.</title>
        <authorList>
            <person name="Cuomo C.A."/>
            <person name="Schwartz I.S."/>
            <person name="Kenyon C."/>
            <person name="De Hoog G.S."/>
            <person name="Govender N.P."/>
            <person name="Botha A."/>
            <person name="Moreno L."/>
            <person name="De Vries M."/>
            <person name="Munoz J.F."/>
            <person name="Stielow J.B."/>
        </authorList>
    </citation>
    <scope>NUCLEOTIDE SEQUENCE [LARGE SCALE GENOMIC DNA]</scope>
    <source>
        <strain evidence="1 2">EI222</strain>
    </source>
</reference>
<dbReference type="VEuPathDB" id="FungiDB:ACJ73_09084"/>
<comment type="caution">
    <text evidence="1">The sequence shown here is derived from an EMBL/GenBank/DDBJ whole genome shotgun (WGS) entry which is preliminary data.</text>
</comment>
<dbReference type="EMBL" id="LGTZ01002391">
    <property type="protein sequence ID" value="OJD14417.1"/>
    <property type="molecule type" value="Genomic_DNA"/>
</dbReference>
<name>A0A1J9PD19_9EURO</name>
<accession>A0A1J9PD19</accession>
<proteinExistence type="predicted"/>
<keyword evidence="2" id="KW-1185">Reference proteome</keyword>
<protein>
    <submittedName>
        <fullName evidence="1">Uncharacterized protein</fullName>
    </submittedName>
</protein>
<dbReference type="OrthoDB" id="4179498at2759"/>
<evidence type="ECO:0000313" key="2">
    <source>
        <dbReference type="Proteomes" id="UP000242791"/>
    </source>
</evidence>
<gene>
    <name evidence="1" type="ORF">ACJ73_09084</name>
</gene>
<dbReference type="Proteomes" id="UP000242791">
    <property type="component" value="Unassembled WGS sequence"/>
</dbReference>
<evidence type="ECO:0000313" key="1">
    <source>
        <dbReference type="EMBL" id="OJD14417.1"/>
    </source>
</evidence>
<sequence length="213" mass="24199">MTNLKTISTRIHWRPRPSHVANRSGKESVTTVVDKDSTLAGHIKKLEIGDLRKEDIREMDELVKTAEASHACYLTRAALATFNYATLPTFTTLKVLAESLVSRQPPLINHLPPALECLYVKEANDEVNEDTLPKLLIDYITTAPARLKLVSILSYAQYWKDRAASLDNACKHRGVKLKLQYRIGMHEVRTAGYMAILKTHGIEDRWQRMPLNH</sequence>